<dbReference type="GO" id="GO:0016491">
    <property type="term" value="F:oxidoreductase activity"/>
    <property type="evidence" value="ECO:0007669"/>
    <property type="project" value="UniProtKB-KW"/>
</dbReference>
<dbReference type="InterPro" id="IPR015815">
    <property type="entry name" value="HIBADH-related"/>
</dbReference>
<evidence type="ECO:0000259" key="5">
    <source>
        <dbReference type="Pfam" id="PF14833"/>
    </source>
</evidence>
<keyword evidence="1" id="KW-0560">Oxidoreductase</keyword>
<dbReference type="RefSeq" id="WP_074825806.1">
    <property type="nucleotide sequence ID" value="NZ_FNTI01000001.1"/>
</dbReference>
<dbReference type="Gene3D" id="1.10.1040.10">
    <property type="entry name" value="N-(1-d-carboxylethyl)-l-norvaline Dehydrogenase, domain 2"/>
    <property type="match status" value="1"/>
</dbReference>
<dbReference type="Pfam" id="PF14833">
    <property type="entry name" value="NAD_binding_11"/>
    <property type="match status" value="1"/>
</dbReference>
<feature type="domain" description="3-hydroxyisobutyrate dehydrogenase-like NAD-binding" evidence="5">
    <location>
        <begin position="164"/>
        <end position="283"/>
    </location>
</feature>
<dbReference type="GO" id="GO:0051287">
    <property type="term" value="F:NAD binding"/>
    <property type="evidence" value="ECO:0007669"/>
    <property type="project" value="InterPro"/>
</dbReference>
<dbReference type="InterPro" id="IPR006115">
    <property type="entry name" value="6PGDH_NADP-bd"/>
</dbReference>
<feature type="active site" evidence="3">
    <location>
        <position position="170"/>
    </location>
</feature>
<dbReference type="GO" id="GO:0050661">
    <property type="term" value="F:NADP binding"/>
    <property type="evidence" value="ECO:0007669"/>
    <property type="project" value="InterPro"/>
</dbReference>
<sequence>MSGDTPVGIIGLGLMGAALAERLVGAGLAVIGFDIDPNRCDMFTENRGELAASASDLADKSRSIVIAVYDGAQVEALLGEFENSPARPPLICTTTCAPGEIERIAARAANAGFTFIEAPISGTSTEVRDGTATALVAGDADAIAALDALLVVLCPRRTRVGNIGDASRTKLAINLILQNNRAALAEGIVFAERLGLDGQAFLAAAQQSAAYSRVMDTKGEKMLSRDFRPQSHIAQTLKDAELILHEARQSGLRLTITEAQADLLRAAIALEGPDSDSAAVIEAIRRQAPPSPEVSR</sequence>
<dbReference type="PANTHER" id="PTHR43060">
    <property type="entry name" value="3-HYDROXYISOBUTYRATE DEHYDROGENASE-LIKE 1, MITOCHONDRIAL-RELATED"/>
    <property type="match status" value="1"/>
</dbReference>
<dbReference type="Gene3D" id="3.40.50.720">
    <property type="entry name" value="NAD(P)-binding Rossmann-like Domain"/>
    <property type="match status" value="1"/>
</dbReference>
<dbReference type="SUPFAM" id="SSF48179">
    <property type="entry name" value="6-phosphogluconate dehydrogenase C-terminal domain-like"/>
    <property type="match status" value="1"/>
</dbReference>
<dbReference type="Proteomes" id="UP000183208">
    <property type="component" value="Unassembled WGS sequence"/>
</dbReference>
<evidence type="ECO:0000313" key="6">
    <source>
        <dbReference type="EMBL" id="SED90463.1"/>
    </source>
</evidence>
<organism evidence="6 7">
    <name type="scientific">Bradyrhizobium lablabi</name>
    <dbReference type="NCBI Taxonomy" id="722472"/>
    <lineage>
        <taxon>Bacteria</taxon>
        <taxon>Pseudomonadati</taxon>
        <taxon>Pseudomonadota</taxon>
        <taxon>Alphaproteobacteria</taxon>
        <taxon>Hyphomicrobiales</taxon>
        <taxon>Nitrobacteraceae</taxon>
        <taxon>Bradyrhizobium</taxon>
    </lineage>
</organism>
<dbReference type="InterPro" id="IPR036291">
    <property type="entry name" value="NAD(P)-bd_dom_sf"/>
</dbReference>
<dbReference type="Pfam" id="PF03446">
    <property type="entry name" value="NAD_binding_2"/>
    <property type="match status" value="1"/>
</dbReference>
<evidence type="ECO:0000313" key="7">
    <source>
        <dbReference type="Proteomes" id="UP000183208"/>
    </source>
</evidence>
<dbReference type="AlphaFoldDB" id="A0A1M7E5D8"/>
<evidence type="ECO:0000256" key="1">
    <source>
        <dbReference type="ARBA" id="ARBA00023002"/>
    </source>
</evidence>
<dbReference type="OrthoDB" id="9812907at2"/>
<protein>
    <submittedName>
        <fullName evidence="6">2-hydroxy-3-oxopropionate reductase</fullName>
    </submittedName>
</protein>
<evidence type="ECO:0000256" key="3">
    <source>
        <dbReference type="PIRSR" id="PIRSR000103-1"/>
    </source>
</evidence>
<feature type="domain" description="6-phosphogluconate dehydrogenase NADP-binding" evidence="4">
    <location>
        <begin position="7"/>
        <end position="151"/>
    </location>
</feature>
<name>A0A1M7E5D8_9BRAD</name>
<dbReference type="SUPFAM" id="SSF51735">
    <property type="entry name" value="NAD(P)-binding Rossmann-fold domains"/>
    <property type="match status" value="1"/>
</dbReference>
<gene>
    <name evidence="6" type="ORF">SAMN05444171_5602</name>
</gene>
<proteinExistence type="predicted"/>
<reference evidence="6 7" key="1">
    <citation type="submission" date="2016-10" db="EMBL/GenBank/DDBJ databases">
        <authorList>
            <person name="de Groot N.N."/>
        </authorList>
    </citation>
    <scope>NUCLEOTIDE SEQUENCE [LARGE SCALE GENOMIC DNA]</scope>
    <source>
        <strain evidence="6 7">GAS522</strain>
    </source>
</reference>
<dbReference type="InterPro" id="IPR013328">
    <property type="entry name" value="6PGD_dom2"/>
</dbReference>
<evidence type="ECO:0000256" key="2">
    <source>
        <dbReference type="ARBA" id="ARBA00023027"/>
    </source>
</evidence>
<dbReference type="PIRSF" id="PIRSF000103">
    <property type="entry name" value="HIBADH"/>
    <property type="match status" value="1"/>
</dbReference>
<accession>A0A1M7E5D8</accession>
<dbReference type="InterPro" id="IPR008927">
    <property type="entry name" value="6-PGluconate_DH-like_C_sf"/>
</dbReference>
<dbReference type="EMBL" id="FNTI01000001">
    <property type="protein sequence ID" value="SED90463.1"/>
    <property type="molecule type" value="Genomic_DNA"/>
</dbReference>
<dbReference type="PANTHER" id="PTHR43060:SF15">
    <property type="entry name" value="3-HYDROXYISOBUTYRATE DEHYDROGENASE-LIKE 1, MITOCHONDRIAL-RELATED"/>
    <property type="match status" value="1"/>
</dbReference>
<keyword evidence="2" id="KW-0520">NAD</keyword>
<evidence type="ECO:0000259" key="4">
    <source>
        <dbReference type="Pfam" id="PF03446"/>
    </source>
</evidence>
<dbReference type="InterPro" id="IPR029154">
    <property type="entry name" value="HIBADH-like_NADP-bd"/>
</dbReference>